<evidence type="ECO:0000313" key="1">
    <source>
        <dbReference type="EMBL" id="RVW91702.1"/>
    </source>
</evidence>
<name>A0A438I4S6_VITVI</name>
<dbReference type="Proteomes" id="UP000288805">
    <property type="component" value="Unassembled WGS sequence"/>
</dbReference>
<dbReference type="EMBL" id="QGNW01000143">
    <property type="protein sequence ID" value="RVW91702.1"/>
    <property type="molecule type" value="Genomic_DNA"/>
</dbReference>
<proteinExistence type="predicted"/>
<gene>
    <name evidence="1" type="ORF">CK203_024243</name>
</gene>
<evidence type="ECO:0000313" key="2">
    <source>
        <dbReference type="Proteomes" id="UP000288805"/>
    </source>
</evidence>
<comment type="caution">
    <text evidence="1">The sequence shown here is derived from an EMBL/GenBank/DDBJ whole genome shotgun (WGS) entry which is preliminary data.</text>
</comment>
<protein>
    <submittedName>
        <fullName evidence="1">Uncharacterized protein</fullName>
    </submittedName>
</protein>
<sequence length="131" mass="14463">MDGVESGGLDVCHSLTKMKTLHDCRLFGFLVITGAKGPINVGEESEENDTVLFLSHLRFRSIVGRTEKGRRLIKCNGSKVRASMQRDWNRGKGIAREASDSKIQQIGQSYGLESATLFYQTIITVETLGAK</sequence>
<dbReference type="AlphaFoldDB" id="A0A438I4S6"/>
<organism evidence="1 2">
    <name type="scientific">Vitis vinifera</name>
    <name type="common">Grape</name>
    <dbReference type="NCBI Taxonomy" id="29760"/>
    <lineage>
        <taxon>Eukaryota</taxon>
        <taxon>Viridiplantae</taxon>
        <taxon>Streptophyta</taxon>
        <taxon>Embryophyta</taxon>
        <taxon>Tracheophyta</taxon>
        <taxon>Spermatophyta</taxon>
        <taxon>Magnoliopsida</taxon>
        <taxon>eudicotyledons</taxon>
        <taxon>Gunneridae</taxon>
        <taxon>Pentapetalae</taxon>
        <taxon>rosids</taxon>
        <taxon>Vitales</taxon>
        <taxon>Vitaceae</taxon>
        <taxon>Viteae</taxon>
        <taxon>Vitis</taxon>
    </lineage>
</organism>
<reference evidence="1 2" key="1">
    <citation type="journal article" date="2018" name="PLoS Genet.">
        <title>Population sequencing reveals clonal diversity and ancestral inbreeding in the grapevine cultivar Chardonnay.</title>
        <authorList>
            <person name="Roach M.J."/>
            <person name="Johnson D.L."/>
            <person name="Bohlmann J."/>
            <person name="van Vuuren H.J."/>
            <person name="Jones S.J."/>
            <person name="Pretorius I.S."/>
            <person name="Schmidt S.A."/>
            <person name="Borneman A.R."/>
        </authorList>
    </citation>
    <scope>NUCLEOTIDE SEQUENCE [LARGE SCALE GENOMIC DNA]</scope>
    <source>
        <strain evidence="2">cv. Chardonnay</strain>
        <tissue evidence="1">Leaf</tissue>
    </source>
</reference>
<accession>A0A438I4S6</accession>